<sequence length="334" mass="37789">MSNQQDVLTETKKVIPVSFWRHFADDETIDALKHPEENQINIEGHKAYTEAIQPDFVKLMSDGYFNLPLNGVNNPKNIDDLKKIQVIADDDDWLLRQVDLVKAQRKVIGNRKAFYNIFSPVTLLKWALFDSSQELPKQGDERLTQFFIDYPDDITHILEVIAQGVIKQIKAVVNAGGADGVYYSTQELQSDHYNRDLFDHIQKKIDLSIIAVINAVSDVNILHICGYSETKNHLSWFTDYDLPIVNWAVKIEDVSLREGQAIFKDKIVLGGFGNNTQAILYRGSREEIEAEVTNVLTDVDTSRVIIGADCTVPRDISIDHLKWAIAAVHQVAIG</sequence>
<gene>
    <name evidence="2" type="ordered locus">LKI_06280</name>
</gene>
<evidence type="ECO:0000259" key="1">
    <source>
        <dbReference type="Pfam" id="PF01208"/>
    </source>
</evidence>
<dbReference type="EMBL" id="CP001758">
    <property type="protein sequence ID" value="ADG40796.1"/>
    <property type="molecule type" value="Genomic_DNA"/>
</dbReference>
<proteinExistence type="predicted"/>
<accession>D5T3E7</accession>
<dbReference type="AlphaFoldDB" id="D5T3E7"/>
<dbReference type="PATRIC" id="fig|762051.18.peg.1265"/>
<dbReference type="InterPro" id="IPR000257">
    <property type="entry name" value="Uroporphyrinogen_deCOase"/>
</dbReference>
<feature type="domain" description="Uroporphyrinogen decarboxylase (URO-D)" evidence="1">
    <location>
        <begin position="74"/>
        <end position="330"/>
    </location>
</feature>
<evidence type="ECO:0000313" key="2">
    <source>
        <dbReference type="EMBL" id="ADG40796.1"/>
    </source>
</evidence>
<dbReference type="KEGG" id="lki:LKI_06280"/>
<dbReference type="eggNOG" id="COG0407">
    <property type="taxonomic scope" value="Bacteria"/>
</dbReference>
<dbReference type="InterPro" id="IPR038071">
    <property type="entry name" value="UROD/MetE-like_sf"/>
</dbReference>
<dbReference type="GO" id="GO:0006779">
    <property type="term" value="P:porphyrin-containing compound biosynthetic process"/>
    <property type="evidence" value="ECO:0007669"/>
    <property type="project" value="InterPro"/>
</dbReference>
<dbReference type="Gene3D" id="3.20.20.210">
    <property type="match status" value="1"/>
</dbReference>
<dbReference type="OrthoDB" id="7375127at2"/>
<dbReference type="SUPFAM" id="SSF51726">
    <property type="entry name" value="UROD/MetE-like"/>
    <property type="match status" value="1"/>
</dbReference>
<dbReference type="RefSeq" id="WP_013103391.1">
    <property type="nucleotide sequence ID" value="NC_014136.1"/>
</dbReference>
<organism evidence="2 3">
    <name type="scientific">Leuconostoc kimchii (strain IMSNU 11154 / KCTC 2386 / IH25)</name>
    <dbReference type="NCBI Taxonomy" id="762051"/>
    <lineage>
        <taxon>Bacteria</taxon>
        <taxon>Bacillati</taxon>
        <taxon>Bacillota</taxon>
        <taxon>Bacilli</taxon>
        <taxon>Lactobacillales</taxon>
        <taxon>Lactobacillaceae</taxon>
        <taxon>Leuconostoc</taxon>
    </lineage>
</organism>
<dbReference type="Pfam" id="PF01208">
    <property type="entry name" value="URO-D"/>
    <property type="match status" value="1"/>
</dbReference>
<evidence type="ECO:0000313" key="3">
    <source>
        <dbReference type="Proteomes" id="UP000002362"/>
    </source>
</evidence>
<name>D5T3E7_LEUKI</name>
<dbReference type="STRING" id="762051.LKI_06280"/>
<protein>
    <recommendedName>
        <fullName evidence="1">Uroporphyrinogen decarboxylase (URO-D) domain-containing protein</fullName>
    </recommendedName>
</protein>
<dbReference type="GO" id="GO:0004853">
    <property type="term" value="F:uroporphyrinogen decarboxylase activity"/>
    <property type="evidence" value="ECO:0007669"/>
    <property type="project" value="InterPro"/>
</dbReference>
<dbReference type="Proteomes" id="UP000002362">
    <property type="component" value="Chromosome"/>
</dbReference>
<dbReference type="HOGENOM" id="CLU_040933_1_1_9"/>
<reference evidence="2 3" key="1">
    <citation type="journal article" date="2010" name="J. Bacteriol.">
        <title>Complete genome sequence analysis of Leuconostoc kimchii IMSNU 11154.</title>
        <authorList>
            <person name="Oh H.M."/>
            <person name="Cho Y.J."/>
            <person name="Kim B.K."/>
            <person name="Roe J.H."/>
            <person name="Kang S.O."/>
            <person name="Nahm B.H."/>
            <person name="Jeong G."/>
            <person name="Han H.U."/>
            <person name="Chun J."/>
        </authorList>
    </citation>
    <scope>NUCLEOTIDE SEQUENCE [LARGE SCALE GENOMIC DNA]</scope>
    <source>
        <strain evidence="3">IMSNU 11154 / KCTC 2386 / IH25</strain>
    </source>
</reference>